<dbReference type="Gene3D" id="2.60.40.10">
    <property type="entry name" value="Immunoglobulins"/>
    <property type="match status" value="1"/>
</dbReference>
<dbReference type="InterPro" id="IPR003961">
    <property type="entry name" value="FN3_dom"/>
</dbReference>
<dbReference type="SMART" id="SM00060">
    <property type="entry name" value="FN3"/>
    <property type="match status" value="1"/>
</dbReference>
<accession>A0A2G7T5K4</accession>
<dbReference type="NCBIfam" id="NF041766">
    <property type="entry name" value="choice_anch_U"/>
    <property type="match status" value="1"/>
</dbReference>
<dbReference type="PROSITE" id="PS50853">
    <property type="entry name" value="FN3"/>
    <property type="match status" value="1"/>
</dbReference>
<dbReference type="Pfam" id="PF00041">
    <property type="entry name" value="fn3"/>
    <property type="match status" value="1"/>
</dbReference>
<comment type="caution">
    <text evidence="3">The sequence shown here is derived from an EMBL/GenBank/DDBJ whole genome shotgun (WGS) entry which is preliminary data.</text>
</comment>
<dbReference type="Pfam" id="PF18203">
    <property type="entry name" value="IPTL-CTERM"/>
    <property type="match status" value="1"/>
</dbReference>
<dbReference type="InterPro" id="IPR026442">
    <property type="entry name" value="IPTL_CTERM"/>
</dbReference>
<dbReference type="PRINTS" id="PR00014">
    <property type="entry name" value="FNTYPEIII"/>
</dbReference>
<protein>
    <recommendedName>
        <fullName evidence="2">Fibronectin type-III domain-containing protein</fullName>
    </recommendedName>
</protein>
<organism evidence="3">
    <name type="scientific">Chryseobacterium sp. B5</name>
    <dbReference type="NCBI Taxonomy" id="2050562"/>
    <lineage>
        <taxon>Bacteria</taxon>
        <taxon>Pseudomonadati</taxon>
        <taxon>Bacteroidota</taxon>
        <taxon>Flavobacteriia</taxon>
        <taxon>Flavobacteriales</taxon>
        <taxon>Weeksellaceae</taxon>
        <taxon>Chryseobacterium group</taxon>
        <taxon>Chryseobacterium</taxon>
    </lineage>
</organism>
<dbReference type="SUPFAM" id="SSF49265">
    <property type="entry name" value="Fibronectin type III"/>
    <property type="match status" value="1"/>
</dbReference>
<keyword evidence="1" id="KW-0812">Transmembrane</keyword>
<name>A0A2G7T5K4_9FLAO</name>
<evidence type="ECO:0000256" key="1">
    <source>
        <dbReference type="SAM" id="Phobius"/>
    </source>
</evidence>
<gene>
    <name evidence="3" type="ORF">CTI11_15945</name>
</gene>
<dbReference type="InterPro" id="IPR013783">
    <property type="entry name" value="Ig-like_fold"/>
</dbReference>
<keyword evidence="1" id="KW-1133">Transmembrane helix</keyword>
<sequence length="316" mass="31748">MSATVTWTGNTITSLGLKSGTYTWTWGTGADADRIVLNIENTAPLSPVGGVQRGDGSLRMQWTAPDDGGSPITGYTVTATAQAPATGGGSCTAAANATSCDVSGLTNGVTYAVSVRASNAMGDSPESPVINVAPGKLDPGQPLSLPNGSGTASVVIGGGQPGCSLNSLAIVGGAGIPSGAPAGASFPAGALNFRTANCQDDTLSVSITYSNPLPANVQLQKYGPASSGAQPSWFPAPNATLSPDRKTVTYTVKDNGPGDNNPTTGQIDDPFAPMLLAAPPAPGGAQGIPTLSDWGLIFMSSILAMLGISRMRRRQR</sequence>
<dbReference type="InterPro" id="IPR036116">
    <property type="entry name" value="FN3_sf"/>
</dbReference>
<dbReference type="EMBL" id="PEKC01000060">
    <property type="protein sequence ID" value="PII35129.1"/>
    <property type="molecule type" value="Genomic_DNA"/>
</dbReference>
<dbReference type="NCBIfam" id="TIGR04174">
    <property type="entry name" value="IPTL_CTERM"/>
    <property type="match status" value="1"/>
</dbReference>
<dbReference type="AlphaFoldDB" id="A0A2G7T5K4"/>
<dbReference type="CDD" id="cd00063">
    <property type="entry name" value="FN3"/>
    <property type="match status" value="1"/>
</dbReference>
<feature type="domain" description="Fibronectin type-III" evidence="2">
    <location>
        <begin position="43"/>
        <end position="140"/>
    </location>
</feature>
<evidence type="ECO:0000259" key="2">
    <source>
        <dbReference type="PROSITE" id="PS50853"/>
    </source>
</evidence>
<reference evidence="3" key="1">
    <citation type="submission" date="2017-10" db="EMBL/GenBank/DDBJ databases">
        <title>Chryseobacterium sp. B5 is a hydrocarbonoclastic and plant growth promoting bacterium.</title>
        <authorList>
            <person name="Thijs S."/>
            <person name="Gkorezis P."/>
            <person name="Van Hamme J."/>
        </authorList>
    </citation>
    <scope>NUCLEOTIDE SEQUENCE</scope>
    <source>
        <strain evidence="3">B5</strain>
    </source>
</reference>
<keyword evidence="1" id="KW-0472">Membrane</keyword>
<evidence type="ECO:0000313" key="3">
    <source>
        <dbReference type="EMBL" id="PII35129.1"/>
    </source>
</evidence>
<proteinExistence type="predicted"/>
<feature type="transmembrane region" description="Helical" evidence="1">
    <location>
        <begin position="294"/>
        <end position="311"/>
    </location>
</feature>
<dbReference type="InterPro" id="IPR053784">
    <property type="entry name" value="Choice_anch_U_dom"/>
</dbReference>